<reference evidence="4 5" key="1">
    <citation type="submission" date="2016-07" db="EMBL/GenBank/DDBJ databases">
        <title>Multiple horizontal gene transfer events from other fungi enriched the ability of initially mycotrophic Trichoderma (Ascomycota) to feed on dead plant biomass.</title>
        <authorList>
            <consortium name="DOE Joint Genome Institute"/>
            <person name="Aerts A."/>
            <person name="Atanasova L."/>
            <person name="Chenthamara K."/>
            <person name="Zhang J."/>
            <person name="Grujic M."/>
            <person name="Henrissat B."/>
            <person name="Kuo A."/>
            <person name="Salamov A."/>
            <person name="Lipzen A."/>
            <person name="Labutti K."/>
            <person name="Barry K."/>
            <person name="Miao Y."/>
            <person name="Rahimi M.J."/>
            <person name="Shen Q."/>
            <person name="Grigoriev I.V."/>
            <person name="Kubicek C.P."/>
            <person name="Druzhinina I.S."/>
        </authorList>
    </citation>
    <scope>NUCLEOTIDE SEQUENCE [LARGE SCALE GENOMIC DNA]</scope>
    <source>
        <strain evidence="4 5">CBS 433.97</strain>
    </source>
</reference>
<dbReference type="OrthoDB" id="185373at2759"/>
<keyword evidence="3" id="KW-0496">Mitochondrion</keyword>
<dbReference type="STRING" id="1042311.A0A2T3YZQ1"/>
<protein>
    <recommendedName>
        <fullName evidence="6">Mitochondrial ATPase expression domain-containing protein</fullName>
    </recommendedName>
</protein>
<comment type="subcellular location">
    <subcellularLocation>
        <location evidence="1">Mitochondrion</location>
    </subcellularLocation>
</comment>
<proteinExistence type="predicted"/>
<dbReference type="GO" id="GO:0005739">
    <property type="term" value="C:mitochondrion"/>
    <property type="evidence" value="ECO:0007669"/>
    <property type="project" value="UniProtKB-SubCell"/>
</dbReference>
<keyword evidence="5" id="KW-1185">Reference proteome</keyword>
<evidence type="ECO:0008006" key="6">
    <source>
        <dbReference type="Google" id="ProtNLM"/>
    </source>
</evidence>
<evidence type="ECO:0000313" key="4">
    <source>
        <dbReference type="EMBL" id="PTB38027.1"/>
    </source>
</evidence>
<sequence>MTLRRLVWPRGRLDGLAMLKKQHHEPIPFRHGRPTSGRRYLASHKAVSHSQRHLFPDLMPPTVCPELGNLLESIQKLDTSQISWEFTAWTDILSDENSPGHEAAVREARELPGPTLSEILRSIDPLLSTEVDIAHGLNLTQGHAQFTFPGKLLNQFGVRKVHHGILQGVRTLITIRSEAPSPHSLTTADYEVAMRCAGAAVDFQQAKVFWNAMAAQGLQDSRTSKSWADFIKARFMTEPEYYQFDRSRVAFLARDLYSNRNPMPMSVLKHQDKIRFSVNALKREPWNRRIDELDEDMRRLMRRRMGYKSFKSHWIRGLYYGHEMDEELLCTSMVAFARSGSLNSIKKMILENYYGVVVTQKDASGQPADIEISGGRDFPPNSPLTPTPRLLQAIVEAFGSMSHIVLGTKLLDFVSRRYNIPIPHKTWSSLLNWTYISASKPFKPIRDMQTGQLSTSSSAADVRHIWHAMTSEPYNITPTFADLDIYVKTLINQRSFGQAIATIRAHAIPHYSSLLTNYHNALTDEILQLDALATLSKARASSLTSRATSRRRHAQLLKDHTHHLIASWFSRLLKSASATKSARGGSFAHTRIPDLLLEFPDFFHPQVRYRTAQGHVVLQRPDTDVTKRFDWDNGTWRQTLPQKKSGIYARDFEGADDPEFPWPRVKDMKVLEWKRVPRRRSDVMLRPPREWAKEARAQEWWDTLEEELML</sequence>
<accession>A0A2T3YZQ1</accession>
<dbReference type="AlphaFoldDB" id="A0A2T3YZQ1"/>
<evidence type="ECO:0000256" key="2">
    <source>
        <dbReference type="ARBA" id="ARBA00022946"/>
    </source>
</evidence>
<evidence type="ECO:0000256" key="3">
    <source>
        <dbReference type="ARBA" id="ARBA00023128"/>
    </source>
</evidence>
<evidence type="ECO:0000256" key="1">
    <source>
        <dbReference type="ARBA" id="ARBA00004173"/>
    </source>
</evidence>
<dbReference type="Proteomes" id="UP000240493">
    <property type="component" value="Unassembled WGS sequence"/>
</dbReference>
<dbReference type="InterPro" id="IPR024319">
    <property type="entry name" value="ATPase_expression_mit"/>
</dbReference>
<name>A0A2T3YZQ1_TRIA4</name>
<keyword evidence="2" id="KW-0809">Transit peptide</keyword>
<gene>
    <name evidence="4" type="ORF">M441DRAFT_60328</name>
</gene>
<dbReference type="Pfam" id="PF12921">
    <property type="entry name" value="ATP13"/>
    <property type="match status" value="1"/>
</dbReference>
<evidence type="ECO:0000313" key="5">
    <source>
        <dbReference type="Proteomes" id="UP000240493"/>
    </source>
</evidence>
<organism evidence="4 5">
    <name type="scientific">Trichoderma asperellum (strain ATCC 204424 / CBS 433.97 / NBRC 101777)</name>
    <dbReference type="NCBI Taxonomy" id="1042311"/>
    <lineage>
        <taxon>Eukaryota</taxon>
        <taxon>Fungi</taxon>
        <taxon>Dikarya</taxon>
        <taxon>Ascomycota</taxon>
        <taxon>Pezizomycotina</taxon>
        <taxon>Sordariomycetes</taxon>
        <taxon>Hypocreomycetidae</taxon>
        <taxon>Hypocreales</taxon>
        <taxon>Hypocreaceae</taxon>
        <taxon>Trichoderma</taxon>
    </lineage>
</organism>
<dbReference type="EMBL" id="KZ679266">
    <property type="protein sequence ID" value="PTB38027.1"/>
    <property type="molecule type" value="Genomic_DNA"/>
</dbReference>